<sequence length="82" mass="9368">MPKRFAINTPEAIQSGIIYTLLAGIKDFIEAWLQNFSESKIAITGGDRNLLFNYLKLQYPQIVAKIIVEKNLILWGIQKTIM</sequence>
<dbReference type="EMBL" id="AP018227">
    <property type="protein sequence ID" value="BAY85576.1"/>
    <property type="molecule type" value="Genomic_DNA"/>
</dbReference>
<keyword evidence="2" id="KW-1185">Reference proteome</keyword>
<gene>
    <name evidence="1" type="ORF">NIES267_50760</name>
</gene>
<organism evidence="1 2">
    <name type="scientific">Calothrix parasitica NIES-267</name>
    <dbReference type="NCBI Taxonomy" id="1973488"/>
    <lineage>
        <taxon>Bacteria</taxon>
        <taxon>Bacillati</taxon>
        <taxon>Cyanobacteriota</taxon>
        <taxon>Cyanophyceae</taxon>
        <taxon>Nostocales</taxon>
        <taxon>Calotrichaceae</taxon>
        <taxon>Calothrix</taxon>
    </lineage>
</organism>
<evidence type="ECO:0000313" key="1">
    <source>
        <dbReference type="EMBL" id="BAY85576.1"/>
    </source>
</evidence>
<dbReference type="Proteomes" id="UP000218418">
    <property type="component" value="Chromosome"/>
</dbReference>
<dbReference type="AlphaFoldDB" id="A0A1Z4LWE7"/>
<protein>
    <submittedName>
        <fullName evidence="1">Baf family transcriptional activator</fullName>
    </submittedName>
</protein>
<dbReference type="InterPro" id="IPR043129">
    <property type="entry name" value="ATPase_NBD"/>
</dbReference>
<name>A0A1Z4LWE7_9CYAN</name>
<reference evidence="1 2" key="1">
    <citation type="submission" date="2017-06" db="EMBL/GenBank/DDBJ databases">
        <title>Genome sequencing of cyanobaciteial culture collection at National Institute for Environmental Studies (NIES).</title>
        <authorList>
            <person name="Hirose Y."/>
            <person name="Shimura Y."/>
            <person name="Fujisawa T."/>
            <person name="Nakamura Y."/>
            <person name="Kawachi M."/>
        </authorList>
    </citation>
    <scope>NUCLEOTIDE SEQUENCE [LARGE SCALE GENOMIC DNA]</scope>
    <source>
        <strain evidence="1 2">NIES-267</strain>
    </source>
</reference>
<dbReference type="Gene3D" id="3.30.420.40">
    <property type="match status" value="1"/>
</dbReference>
<accession>A0A1Z4LWE7</accession>
<dbReference type="SUPFAM" id="SSF53067">
    <property type="entry name" value="Actin-like ATPase domain"/>
    <property type="match status" value="1"/>
</dbReference>
<evidence type="ECO:0000313" key="2">
    <source>
        <dbReference type="Proteomes" id="UP000218418"/>
    </source>
</evidence>
<proteinExistence type="predicted"/>